<proteinExistence type="predicted"/>
<reference evidence="2" key="2">
    <citation type="submission" date="2021-05" db="EMBL/GenBank/DDBJ databases">
        <authorList>
            <person name="Pain A."/>
        </authorList>
    </citation>
    <scope>NUCLEOTIDE SEQUENCE</scope>
    <source>
        <strain evidence="2">1802A</strain>
    </source>
</reference>
<name>A0AAD9G5H8_BABDI</name>
<protein>
    <submittedName>
        <fullName evidence="2">Variant erythrocyte surface antigen-1 family protein</fullName>
    </submittedName>
</protein>
<keyword evidence="3" id="KW-1185">Reference proteome</keyword>
<evidence type="ECO:0000313" key="3">
    <source>
        <dbReference type="Proteomes" id="UP001195914"/>
    </source>
</evidence>
<dbReference type="EMBL" id="JAHBMH010000074">
    <property type="protein sequence ID" value="KAK1932201.1"/>
    <property type="molecule type" value="Genomic_DNA"/>
</dbReference>
<comment type="caution">
    <text evidence="2">The sequence shown here is derived from an EMBL/GenBank/DDBJ whole genome shotgun (WGS) entry which is preliminary data.</text>
</comment>
<dbReference type="AlphaFoldDB" id="A0AAD9G5H8"/>
<accession>A0AAD9G5H8</accession>
<keyword evidence="1" id="KW-0472">Membrane</keyword>
<sequence>MYYTDVFVGPGNIEKLRKALKAELKDSGLKTVDLESQLTALAEGLEKFIGYGSGGSGIGKSGQGGSQYESSYKNASWPECKQSGTCSCSSSCSHSGSSSSTSCHGSCCPNCDVRKAAKIFLGMLPCLFHALKYLNEKCKGDWNWKNFKISDHDKPLHRFLSGMGFDLAKLQDKKGSAIPGFLETLFTGSNGPLKKLYEKSKKYFTSSSHSHSLVPSSTSSDSQPKTVRDILLWLSGLPFTSGFKDLLKHCESLCSDIKDSKGSVTPENFKSYLFDSCFLSPFVLGAIEGSKSNEKDFPPYKSEWQNFSYPEDPFKLFETFCDFVRKIYIALNFLCIQCKNDSGQGGWKDCYFGKDCAEKFNGDSSTSGSTSPSTSCCPPGSGLGILCTASDTPDVHGKHCDPNGAGKGQCINLNSGSCTSNHNTPRKPCIPCPHPLMRFLTADPSCPFRLPFSFAQLDFSQSPPVILDASSDKDFLTMGFSQEKLPKEARQGNSIAPILNSFCGLSSSPLTKLFEFSLFVAMRPPETLIELYVFFVKFRLNLRKDLSSKFIDWISKEPGKPSGQNLKTAIEKLDGSHSGSSHSDLKSLYACDGPGGPSNSTSTCGRYLFPLNNVAGVFTPEFCAVYLSWVCHLGKALKALLEKFKKDFSKSCEHCSSGSCQKIVECPCALPFLYSWGFSFWSPNTLNCPGHEGHSTGQNCILRSCKDFIDQLGHVANGDPFKTLIAEIDNFLWSIRKPFFLFVLAFWAFVFSYFLYVQLYKLDVLELNSHDHPAWSFKIPPSILFSDASSKLKDLSYFTL</sequence>
<gene>
    <name evidence="2" type="ORF">X943_002990</name>
</gene>
<organism evidence="2 3">
    <name type="scientific">Babesia divergens</name>
    <dbReference type="NCBI Taxonomy" id="32595"/>
    <lineage>
        <taxon>Eukaryota</taxon>
        <taxon>Sar</taxon>
        <taxon>Alveolata</taxon>
        <taxon>Apicomplexa</taxon>
        <taxon>Aconoidasida</taxon>
        <taxon>Piroplasmida</taxon>
        <taxon>Babesiidae</taxon>
        <taxon>Babesia</taxon>
    </lineage>
</organism>
<evidence type="ECO:0000256" key="1">
    <source>
        <dbReference type="SAM" id="Phobius"/>
    </source>
</evidence>
<keyword evidence="1" id="KW-0812">Transmembrane</keyword>
<dbReference type="Pfam" id="PF12785">
    <property type="entry name" value="VESA1_N"/>
    <property type="match status" value="1"/>
</dbReference>
<dbReference type="InterPro" id="IPR024751">
    <property type="entry name" value="VESA1"/>
</dbReference>
<keyword evidence="1" id="KW-1133">Transmembrane helix</keyword>
<evidence type="ECO:0000313" key="2">
    <source>
        <dbReference type="EMBL" id="KAK1932201.1"/>
    </source>
</evidence>
<reference evidence="2" key="1">
    <citation type="journal article" date="2014" name="Nucleic Acids Res.">
        <title>The evolutionary dynamics of variant antigen genes in Babesia reveal a history of genomic innovation underlying host-parasite interaction.</title>
        <authorList>
            <person name="Jackson A.P."/>
            <person name="Otto T.D."/>
            <person name="Darby A."/>
            <person name="Ramaprasad A."/>
            <person name="Xia D."/>
            <person name="Echaide I.E."/>
            <person name="Farber M."/>
            <person name="Gahlot S."/>
            <person name="Gamble J."/>
            <person name="Gupta D."/>
            <person name="Gupta Y."/>
            <person name="Jackson L."/>
            <person name="Malandrin L."/>
            <person name="Malas T.B."/>
            <person name="Moussa E."/>
            <person name="Nair M."/>
            <person name="Reid A.J."/>
            <person name="Sanders M."/>
            <person name="Sharma J."/>
            <person name="Tracey A."/>
            <person name="Quail M.A."/>
            <person name="Weir W."/>
            <person name="Wastling J.M."/>
            <person name="Hall N."/>
            <person name="Willadsen P."/>
            <person name="Lingelbach K."/>
            <person name="Shiels B."/>
            <person name="Tait A."/>
            <person name="Berriman M."/>
            <person name="Allred D.R."/>
            <person name="Pain A."/>
        </authorList>
    </citation>
    <scope>NUCLEOTIDE SEQUENCE</scope>
    <source>
        <strain evidence="2">1802A</strain>
    </source>
</reference>
<feature type="transmembrane region" description="Helical" evidence="1">
    <location>
        <begin position="739"/>
        <end position="757"/>
    </location>
</feature>
<dbReference type="Proteomes" id="UP001195914">
    <property type="component" value="Unassembled WGS sequence"/>
</dbReference>